<proteinExistence type="predicted"/>
<sequence length="235" mass="24214">MGLYNVNDSPLEWLIEAVQGLIRENPFESAAITDGRVRFIGGLLLLQAGARLTGEGTFDWTGPGSIAGDWEVLDGGVIRVGAVLISPVGGGRIMIGQGPVGIILDGGTGTLTMGNIRMEGGKIYAGTGANQVVIDGATGKVTLTSGLEVDEGGYIQVGPTRISGAVEGLITSLLEIAVKTPLFRIVGALRVTQAAVFDGSVSMPGLIPISPEDASPHKPGAIIRDSSNRLRIVTN</sequence>
<dbReference type="Proteomes" id="UP000072189">
    <property type="component" value="Unassembled WGS sequence"/>
</dbReference>
<protein>
    <submittedName>
        <fullName evidence="1">Uncharacterized protein</fullName>
    </submittedName>
</protein>
<gene>
    <name evidence="1" type="ORF">RSA3_14110</name>
</gene>
<evidence type="ECO:0000313" key="2">
    <source>
        <dbReference type="Proteomes" id="UP000072189"/>
    </source>
</evidence>
<accession>A0A147F4M9</accession>
<name>A0A147F4M9_MICTE</name>
<dbReference type="EMBL" id="LDRV01000093">
    <property type="protein sequence ID" value="KTS09033.1"/>
    <property type="molecule type" value="Genomic_DNA"/>
</dbReference>
<dbReference type="RefSeq" id="WP_058614763.1">
    <property type="nucleotide sequence ID" value="NZ_LDRV01000093.1"/>
</dbReference>
<comment type="caution">
    <text evidence="1">The sequence shown here is derived from an EMBL/GenBank/DDBJ whole genome shotgun (WGS) entry which is preliminary data.</text>
</comment>
<dbReference type="AlphaFoldDB" id="A0A147F4M9"/>
<dbReference type="PATRIC" id="fig|2033.7.peg.3658"/>
<dbReference type="InterPro" id="IPR011050">
    <property type="entry name" value="Pectin_lyase_fold/virulence"/>
</dbReference>
<reference evidence="1 2" key="1">
    <citation type="journal article" date="2016" name="Front. Microbiol.">
        <title>Genomic Resource of Rice Seed Associated Bacteria.</title>
        <authorList>
            <person name="Midha S."/>
            <person name="Bansal K."/>
            <person name="Sharma S."/>
            <person name="Kumar N."/>
            <person name="Patil P.P."/>
            <person name="Chaudhry V."/>
            <person name="Patil P.B."/>
        </authorList>
    </citation>
    <scope>NUCLEOTIDE SEQUENCE [LARGE SCALE GENOMIC DNA]</scope>
    <source>
        <strain evidence="1 2">RSA3</strain>
    </source>
</reference>
<organism evidence="1 2">
    <name type="scientific">Microbacterium testaceum</name>
    <name type="common">Aureobacterium testaceum</name>
    <name type="synonym">Brevibacterium testaceum</name>
    <dbReference type="NCBI Taxonomy" id="2033"/>
    <lineage>
        <taxon>Bacteria</taxon>
        <taxon>Bacillati</taxon>
        <taxon>Actinomycetota</taxon>
        <taxon>Actinomycetes</taxon>
        <taxon>Micrococcales</taxon>
        <taxon>Microbacteriaceae</taxon>
        <taxon>Microbacterium</taxon>
    </lineage>
</organism>
<evidence type="ECO:0000313" key="1">
    <source>
        <dbReference type="EMBL" id="KTS09033.1"/>
    </source>
</evidence>
<dbReference type="SUPFAM" id="SSF51126">
    <property type="entry name" value="Pectin lyase-like"/>
    <property type="match status" value="1"/>
</dbReference>